<dbReference type="GO" id="GO:0016787">
    <property type="term" value="F:hydrolase activity"/>
    <property type="evidence" value="ECO:0007669"/>
    <property type="project" value="UniProtKB-KW"/>
</dbReference>
<evidence type="ECO:0000256" key="4">
    <source>
        <dbReference type="ARBA" id="ARBA00022842"/>
    </source>
</evidence>
<evidence type="ECO:0000256" key="1">
    <source>
        <dbReference type="ARBA" id="ARBA00001946"/>
    </source>
</evidence>
<protein>
    <submittedName>
        <fullName evidence="6">YdjC-like protein</fullName>
    </submittedName>
</protein>
<proteinExistence type="predicted"/>
<evidence type="ECO:0000256" key="3">
    <source>
        <dbReference type="ARBA" id="ARBA00022801"/>
    </source>
</evidence>
<evidence type="ECO:0000256" key="5">
    <source>
        <dbReference type="ARBA" id="ARBA00023277"/>
    </source>
</evidence>
<dbReference type="OrthoDB" id="814854at2"/>
<dbReference type="Proteomes" id="UP000199673">
    <property type="component" value="Unassembled WGS sequence"/>
</dbReference>
<dbReference type="EMBL" id="FPBF01000001">
    <property type="protein sequence ID" value="SFT54836.1"/>
    <property type="molecule type" value="Genomic_DNA"/>
</dbReference>
<dbReference type="SUPFAM" id="SSF88713">
    <property type="entry name" value="Glycoside hydrolase/deacetylase"/>
    <property type="match status" value="1"/>
</dbReference>
<dbReference type="PANTHER" id="PTHR31609">
    <property type="entry name" value="YDJC DEACETYLASE FAMILY MEMBER"/>
    <property type="match status" value="1"/>
</dbReference>
<comment type="cofactor">
    <cofactor evidence="1">
        <name>Mg(2+)</name>
        <dbReference type="ChEBI" id="CHEBI:18420"/>
    </cofactor>
</comment>
<sequence>METFKGLVSAQVNARKDFPSVKSEKLKVIRKNTEVTISHAVIGEKYMDSKIWYVLDNNCFVWSGAISTTSAIPLIEKKLIVTADDIGIVHEVDVGAQLALYHGWINSIAVLVNKPNDVNGENLRSFVESLKKYSRKGTSENLFETSLIGLHFTITSGSPIVDPETVPALVDEKNHFLGFQKFSREYEKPEVVEQVKIEFEAQYQKFKNIFGREPDHLTSHHDIHTFNKPLFCFFHNWSVEKGIPIRSHRFLPSIKRFMYDAIAMSPSRVDLPSIDRMNRWESEIRKEPSEGPEHTYVGHYGPIPPFGINNYDTAVNKKHKRLRKWMRDFLISKDSKREILIHLMKSGFRDQRDFKKSYAYLEAEYPGMEVNYFDGRVAEYLSLQRNSLWKPDSSFILVARS</sequence>
<dbReference type="InterPro" id="IPR006879">
    <property type="entry name" value="YdjC-like"/>
</dbReference>
<keyword evidence="2" id="KW-0479">Metal-binding</keyword>
<dbReference type="GO" id="GO:0019213">
    <property type="term" value="F:deacetylase activity"/>
    <property type="evidence" value="ECO:0007669"/>
    <property type="project" value="TreeGrafter"/>
</dbReference>
<keyword evidence="4" id="KW-0460">Magnesium</keyword>
<keyword evidence="7" id="KW-1185">Reference proteome</keyword>
<dbReference type="GO" id="GO:0005975">
    <property type="term" value="P:carbohydrate metabolic process"/>
    <property type="evidence" value="ECO:0007669"/>
    <property type="project" value="InterPro"/>
</dbReference>
<dbReference type="Gene3D" id="3.20.20.370">
    <property type="entry name" value="Glycoside hydrolase/deacetylase"/>
    <property type="match status" value="1"/>
</dbReference>
<evidence type="ECO:0000256" key="2">
    <source>
        <dbReference type="ARBA" id="ARBA00022723"/>
    </source>
</evidence>
<dbReference type="AlphaFoldDB" id="A0A1I6YWN3"/>
<dbReference type="STRING" id="305507.SAMN04489724_1271"/>
<evidence type="ECO:0000313" key="6">
    <source>
        <dbReference type="EMBL" id="SFT54836.1"/>
    </source>
</evidence>
<dbReference type="InterPro" id="IPR011330">
    <property type="entry name" value="Glyco_hydro/deAcase_b/a-brl"/>
</dbReference>
<dbReference type="GO" id="GO:0046872">
    <property type="term" value="F:metal ion binding"/>
    <property type="evidence" value="ECO:0007669"/>
    <property type="project" value="UniProtKB-KW"/>
</dbReference>
<dbReference type="Pfam" id="PF04794">
    <property type="entry name" value="YdjC"/>
    <property type="match status" value="1"/>
</dbReference>
<dbReference type="RefSeq" id="WP_091691800.1">
    <property type="nucleotide sequence ID" value="NZ_FPBF01000001.1"/>
</dbReference>
<organism evidence="6 7">
    <name type="scientific">Algoriphagus locisalis</name>
    <dbReference type="NCBI Taxonomy" id="305507"/>
    <lineage>
        <taxon>Bacteria</taxon>
        <taxon>Pseudomonadati</taxon>
        <taxon>Bacteroidota</taxon>
        <taxon>Cytophagia</taxon>
        <taxon>Cytophagales</taxon>
        <taxon>Cyclobacteriaceae</taxon>
        <taxon>Algoriphagus</taxon>
    </lineage>
</organism>
<keyword evidence="5" id="KW-0119">Carbohydrate metabolism</keyword>
<keyword evidence="3" id="KW-0378">Hydrolase</keyword>
<accession>A0A1I6YWN3</accession>
<dbReference type="PANTHER" id="PTHR31609:SF1">
    <property type="entry name" value="CARBOHYDRATE DEACETYLASE"/>
    <property type="match status" value="1"/>
</dbReference>
<reference evidence="7" key="1">
    <citation type="submission" date="2016-10" db="EMBL/GenBank/DDBJ databases">
        <authorList>
            <person name="Varghese N."/>
            <person name="Submissions S."/>
        </authorList>
    </citation>
    <scope>NUCLEOTIDE SEQUENCE [LARGE SCALE GENOMIC DNA]</scope>
    <source>
        <strain evidence="7">DSM 23445</strain>
    </source>
</reference>
<evidence type="ECO:0000313" key="7">
    <source>
        <dbReference type="Proteomes" id="UP000199673"/>
    </source>
</evidence>
<name>A0A1I6YWN3_9BACT</name>
<gene>
    <name evidence="6" type="ORF">SAMN04489724_1271</name>
</gene>